<dbReference type="AlphaFoldDB" id="A0A915JFT9"/>
<accession>A0A915JFT9</accession>
<keyword evidence="1" id="KW-1133">Transmembrane helix</keyword>
<dbReference type="WBParaSite" id="nRc.2.0.1.t25361-RA">
    <property type="protein sequence ID" value="nRc.2.0.1.t25361-RA"/>
    <property type="gene ID" value="nRc.2.0.1.g25361"/>
</dbReference>
<reference evidence="3" key="1">
    <citation type="submission" date="2022-11" db="UniProtKB">
        <authorList>
            <consortium name="WormBaseParasite"/>
        </authorList>
    </citation>
    <scope>IDENTIFICATION</scope>
</reference>
<dbReference type="Proteomes" id="UP000887565">
    <property type="component" value="Unplaced"/>
</dbReference>
<evidence type="ECO:0000256" key="1">
    <source>
        <dbReference type="SAM" id="Phobius"/>
    </source>
</evidence>
<feature type="transmembrane region" description="Helical" evidence="1">
    <location>
        <begin position="66"/>
        <end position="88"/>
    </location>
</feature>
<dbReference type="Gene3D" id="1.20.1070.10">
    <property type="entry name" value="Rhodopsin 7-helix transmembrane proteins"/>
    <property type="match status" value="1"/>
</dbReference>
<feature type="transmembrane region" description="Helical" evidence="1">
    <location>
        <begin position="100"/>
        <end position="120"/>
    </location>
</feature>
<evidence type="ECO:0000313" key="2">
    <source>
        <dbReference type="Proteomes" id="UP000887565"/>
    </source>
</evidence>
<proteinExistence type="predicted"/>
<keyword evidence="1" id="KW-0472">Membrane</keyword>
<sequence>MPVVVPLIYYDTFGVTSMGICGASPVNKLTTMCALSGQIDLYEGLYAILGFKCKNNIRKSKPYEKVIFATLLTDLCTCFNYGCLQPYAILGHVTMLCKAAGFSVCLFLNMNQVWIAINMFSRYLALYHQKKYQKWFNMRGILICYAFAILLNMPVVVPLIYYDTFGQTNMGVCGANPVNKLTTMCALSGQSKCAHEEYIGVLLEQSNIVALKTRRILVEFCRLKTSLATSKKKFRTDLGIDELRIQPTTHLSPLVMLRLNKNLM</sequence>
<protein>
    <submittedName>
        <fullName evidence="3">Uncharacterized protein</fullName>
    </submittedName>
</protein>
<name>A0A915JFT9_ROMCU</name>
<organism evidence="2 3">
    <name type="scientific">Romanomermis culicivorax</name>
    <name type="common">Nematode worm</name>
    <dbReference type="NCBI Taxonomy" id="13658"/>
    <lineage>
        <taxon>Eukaryota</taxon>
        <taxon>Metazoa</taxon>
        <taxon>Ecdysozoa</taxon>
        <taxon>Nematoda</taxon>
        <taxon>Enoplea</taxon>
        <taxon>Dorylaimia</taxon>
        <taxon>Mermithida</taxon>
        <taxon>Mermithoidea</taxon>
        <taxon>Mermithidae</taxon>
        <taxon>Romanomermis</taxon>
    </lineage>
</organism>
<keyword evidence="2" id="KW-1185">Reference proteome</keyword>
<dbReference type="SUPFAM" id="SSF81321">
    <property type="entry name" value="Family A G protein-coupled receptor-like"/>
    <property type="match status" value="1"/>
</dbReference>
<keyword evidence="1" id="KW-0812">Transmembrane</keyword>
<feature type="transmembrane region" description="Helical" evidence="1">
    <location>
        <begin position="141"/>
        <end position="162"/>
    </location>
</feature>
<evidence type="ECO:0000313" key="3">
    <source>
        <dbReference type="WBParaSite" id="nRc.2.0.1.t25361-RA"/>
    </source>
</evidence>